<sequence>MCRQREDTTLVNEPVYIIGSLLVASLLSASGALIIVFGEERLDVWKRYLTSLSVGAIFGGAFIHLIPRYAAGFGFTQLAGLVVVLSLVGSYALEEVVHWHCHRHCEFEAFSVTLVVGDAIHNVIDGIIVASSYYVSLPVGVAATLAIMFHKVPKEIGDFGVLLQGGISKWRAVEINVLTNVFGFAGAIGVIVFSGVGGLIGFLLPLAIGNFVYVAGADLLPEIRTEESNSLLQLAIILGGIGIMYGITFLKPLLS</sequence>
<dbReference type="GO" id="GO:0006882">
    <property type="term" value="P:intracellular zinc ion homeostasis"/>
    <property type="evidence" value="ECO:0007669"/>
    <property type="project" value="TreeGrafter"/>
</dbReference>
<feature type="transmembrane region" description="Helical" evidence="5">
    <location>
        <begin position="177"/>
        <end position="196"/>
    </location>
</feature>
<dbReference type="PANTHER" id="PTHR16950">
    <property type="entry name" value="ZINC TRANSPORTER SLC39A7 HISTIDINE-RICH MEMBRANE PROTEIN KE4"/>
    <property type="match status" value="1"/>
</dbReference>
<dbReference type="Pfam" id="PF02535">
    <property type="entry name" value="Zip"/>
    <property type="match status" value="1"/>
</dbReference>
<gene>
    <name evidence="6" type="ORF">DU484_07930</name>
</gene>
<dbReference type="GO" id="GO:0005385">
    <property type="term" value="F:zinc ion transmembrane transporter activity"/>
    <property type="evidence" value="ECO:0007669"/>
    <property type="project" value="TreeGrafter"/>
</dbReference>
<evidence type="ECO:0000256" key="4">
    <source>
        <dbReference type="ARBA" id="ARBA00023136"/>
    </source>
</evidence>
<keyword evidence="2 5" id="KW-0812">Transmembrane</keyword>
<accession>A0A345EC64</accession>
<dbReference type="Proteomes" id="UP000252985">
    <property type="component" value="Chromosome"/>
</dbReference>
<evidence type="ECO:0000256" key="1">
    <source>
        <dbReference type="ARBA" id="ARBA00004141"/>
    </source>
</evidence>
<evidence type="ECO:0000313" key="6">
    <source>
        <dbReference type="EMBL" id="AXG09786.1"/>
    </source>
</evidence>
<dbReference type="EMBL" id="CP031148">
    <property type="protein sequence ID" value="AXG09786.1"/>
    <property type="molecule type" value="Genomic_DNA"/>
</dbReference>
<dbReference type="GO" id="GO:0016020">
    <property type="term" value="C:membrane"/>
    <property type="evidence" value="ECO:0007669"/>
    <property type="project" value="UniProtKB-SubCell"/>
</dbReference>
<feature type="transmembrane region" description="Helical" evidence="5">
    <location>
        <begin position="232"/>
        <end position="250"/>
    </location>
</feature>
<feature type="transmembrane region" description="Helical" evidence="5">
    <location>
        <begin position="202"/>
        <end position="220"/>
    </location>
</feature>
<protein>
    <submittedName>
        <fullName evidence="6">ZIP family metal transporter</fullName>
    </submittedName>
</protein>
<proteinExistence type="predicted"/>
<dbReference type="AlphaFoldDB" id="A0A345EC64"/>
<dbReference type="KEGG" id="haq:DU484_07930"/>
<organism evidence="6 7">
    <name type="scientific">Haloplanus rubicundus</name>
    <dbReference type="NCBI Taxonomy" id="1547898"/>
    <lineage>
        <taxon>Archaea</taxon>
        <taxon>Methanobacteriati</taxon>
        <taxon>Methanobacteriota</taxon>
        <taxon>Stenosarchaea group</taxon>
        <taxon>Halobacteria</taxon>
        <taxon>Halobacteriales</taxon>
        <taxon>Haloferacaceae</taxon>
        <taxon>Haloplanus</taxon>
    </lineage>
</organism>
<keyword evidence="3 5" id="KW-1133">Transmembrane helix</keyword>
<feature type="transmembrane region" description="Helical" evidence="5">
    <location>
        <begin position="72"/>
        <end position="93"/>
    </location>
</feature>
<name>A0A345EC64_9EURY</name>
<evidence type="ECO:0000256" key="2">
    <source>
        <dbReference type="ARBA" id="ARBA00022692"/>
    </source>
</evidence>
<evidence type="ECO:0000256" key="3">
    <source>
        <dbReference type="ARBA" id="ARBA00022989"/>
    </source>
</evidence>
<dbReference type="InterPro" id="IPR003689">
    <property type="entry name" value="ZIP"/>
</dbReference>
<keyword evidence="4 5" id="KW-0472">Membrane</keyword>
<feature type="transmembrane region" description="Helical" evidence="5">
    <location>
        <begin position="48"/>
        <end position="66"/>
    </location>
</feature>
<reference evidence="6 7" key="1">
    <citation type="submission" date="2018-07" db="EMBL/GenBank/DDBJ databases">
        <title>Genome sequences of Haloplanus sp. CBA1112.</title>
        <authorList>
            <person name="Kim Y.B."/>
            <person name="Roh S.W."/>
        </authorList>
    </citation>
    <scope>NUCLEOTIDE SEQUENCE [LARGE SCALE GENOMIC DNA]</scope>
    <source>
        <strain evidence="6 7">CBA1112</strain>
    </source>
</reference>
<evidence type="ECO:0000256" key="5">
    <source>
        <dbReference type="SAM" id="Phobius"/>
    </source>
</evidence>
<comment type="subcellular location">
    <subcellularLocation>
        <location evidence="1">Membrane</location>
        <topology evidence="1">Multi-pass membrane protein</topology>
    </subcellularLocation>
</comment>
<evidence type="ECO:0000313" key="7">
    <source>
        <dbReference type="Proteomes" id="UP000252985"/>
    </source>
</evidence>
<dbReference type="PANTHER" id="PTHR16950:SF16">
    <property type="entry name" value="ZINC TRANSPORTER ZIP13"/>
    <property type="match status" value="1"/>
</dbReference>
<feature type="transmembrane region" description="Helical" evidence="5">
    <location>
        <begin position="15"/>
        <end position="36"/>
    </location>
</feature>